<dbReference type="AlphaFoldDB" id="A0AAW9RAL1"/>
<gene>
    <name evidence="3" type="ORF">WB794_11700</name>
</gene>
<comment type="caution">
    <text evidence="3">The sequence shown here is derived from an EMBL/GenBank/DDBJ whole genome shotgun (WGS) entry which is preliminary data.</text>
</comment>
<organism evidence="3 4">
    <name type="scientific">Denitratimonas tolerans</name>
    <dbReference type="NCBI Taxonomy" id="1338420"/>
    <lineage>
        <taxon>Bacteria</taxon>
        <taxon>Pseudomonadati</taxon>
        <taxon>Pseudomonadota</taxon>
        <taxon>Gammaproteobacteria</taxon>
        <taxon>Lysobacterales</taxon>
        <taxon>Lysobacteraceae</taxon>
        <taxon>Denitratimonas</taxon>
    </lineage>
</organism>
<dbReference type="RefSeq" id="WP_337336038.1">
    <property type="nucleotide sequence ID" value="NZ_JBBDHC010000018.1"/>
</dbReference>
<evidence type="ECO:0000313" key="4">
    <source>
        <dbReference type="Proteomes" id="UP001364472"/>
    </source>
</evidence>
<feature type="chain" id="PRO_5043578236" description="Secreted protein" evidence="2">
    <location>
        <begin position="25"/>
        <end position="232"/>
    </location>
</feature>
<dbReference type="Proteomes" id="UP001364472">
    <property type="component" value="Unassembled WGS sequence"/>
</dbReference>
<dbReference type="EMBL" id="JBBDHC010000018">
    <property type="protein sequence ID" value="MEJ1250336.1"/>
    <property type="molecule type" value="Genomic_DNA"/>
</dbReference>
<feature type="compositionally biased region" description="Basic and acidic residues" evidence="1">
    <location>
        <begin position="44"/>
        <end position="59"/>
    </location>
</feature>
<dbReference type="PROSITE" id="PS51257">
    <property type="entry name" value="PROKAR_LIPOPROTEIN"/>
    <property type="match status" value="1"/>
</dbReference>
<name>A0AAW9RAL1_9GAMM</name>
<proteinExistence type="predicted"/>
<evidence type="ECO:0008006" key="5">
    <source>
        <dbReference type="Google" id="ProtNLM"/>
    </source>
</evidence>
<feature type="region of interest" description="Disordered" evidence="1">
    <location>
        <begin position="30"/>
        <end position="59"/>
    </location>
</feature>
<evidence type="ECO:0000313" key="3">
    <source>
        <dbReference type="EMBL" id="MEJ1250336.1"/>
    </source>
</evidence>
<keyword evidence="4" id="KW-1185">Reference proteome</keyword>
<feature type="signal peptide" evidence="2">
    <location>
        <begin position="1"/>
        <end position="24"/>
    </location>
</feature>
<evidence type="ECO:0000256" key="2">
    <source>
        <dbReference type="SAM" id="SignalP"/>
    </source>
</evidence>
<evidence type="ECO:0000256" key="1">
    <source>
        <dbReference type="SAM" id="MobiDB-lite"/>
    </source>
</evidence>
<reference evidence="3 4" key="1">
    <citation type="journal article" date="2016" name="Antonie Van Leeuwenhoek">
        <title>Denitratimonas tolerans gen. nov., sp. nov., a denitrifying bacterium isolated from a bioreactor for tannery wastewater treatment.</title>
        <authorList>
            <person name="Han S.I."/>
            <person name="Kim J.O."/>
            <person name="Lee Y.R."/>
            <person name="Ekpeghere K.I."/>
            <person name="Koh S.C."/>
            <person name="Whang K.S."/>
        </authorList>
    </citation>
    <scope>NUCLEOTIDE SEQUENCE [LARGE SCALE GENOMIC DNA]</scope>
    <source>
        <strain evidence="3 4">KACC 17565</strain>
    </source>
</reference>
<protein>
    <recommendedName>
        <fullName evidence="5">Secreted protein</fullName>
    </recommendedName>
</protein>
<accession>A0AAW9RAL1</accession>
<sequence>MILPKPPPRALLPLLVLAGVASLAACRGTPEPAATPAAPVQAEARTEPQPDLAPREPSRVRVRTSAEAPFACDVLSEEELGRVLPDEPTIIDVTTQRRAYGMAVESACLFAFGRNRDPARIDLDSRFIRVDLYTDASFRAAGHGALQDQWSYRVRDGSTVFHLHDTALAAWVDSEHPPDPALIVRQGEVMYDIAQYPAASDQGSPERKAQVEEIALLFLGKLDADEDDAGAN</sequence>
<feature type="compositionally biased region" description="Low complexity" evidence="1">
    <location>
        <begin position="30"/>
        <end position="43"/>
    </location>
</feature>
<keyword evidence="2" id="KW-0732">Signal</keyword>